<keyword evidence="1" id="KW-0472">Membrane</keyword>
<proteinExistence type="predicted"/>
<evidence type="ECO:0000313" key="2">
    <source>
        <dbReference type="EMBL" id="CAB1456131.1"/>
    </source>
</evidence>
<dbReference type="AlphaFoldDB" id="A0A9N7VXC7"/>
<evidence type="ECO:0000256" key="1">
    <source>
        <dbReference type="SAM" id="Phobius"/>
    </source>
</evidence>
<keyword evidence="3" id="KW-1185">Reference proteome</keyword>
<keyword evidence="1" id="KW-0812">Transmembrane</keyword>
<dbReference type="EMBL" id="CADEAL010004287">
    <property type="protein sequence ID" value="CAB1456131.1"/>
    <property type="molecule type" value="Genomic_DNA"/>
</dbReference>
<gene>
    <name evidence="2" type="ORF">PLEPLA_LOCUS43912</name>
</gene>
<feature type="transmembrane region" description="Helical" evidence="1">
    <location>
        <begin position="152"/>
        <end position="173"/>
    </location>
</feature>
<name>A0A9N7VXC7_PLEPL</name>
<sequence>MEEPAEEKRARGCGLDSLCHRRWVRNLQRLHSSLHTGLPVTSPGGKHKSPGCFRRQYGCAPVCWELGSIDLKHGVFVTHCRCGTFRSPPKAGITRSLATVATAKGSAAMHRSPALSSLAPSPLAWLSKESGLGALWSGSKHSLAFTEGIWCLLLVLANTALTVTATIITAISVRGARREDSSRLIRYKDTGHAMCTCPDAEAVAAAILQRRAAFYITARRDADIHTMERV</sequence>
<accession>A0A9N7VXC7</accession>
<evidence type="ECO:0000313" key="3">
    <source>
        <dbReference type="Proteomes" id="UP001153269"/>
    </source>
</evidence>
<dbReference type="Proteomes" id="UP001153269">
    <property type="component" value="Unassembled WGS sequence"/>
</dbReference>
<organism evidence="2 3">
    <name type="scientific">Pleuronectes platessa</name>
    <name type="common">European plaice</name>
    <dbReference type="NCBI Taxonomy" id="8262"/>
    <lineage>
        <taxon>Eukaryota</taxon>
        <taxon>Metazoa</taxon>
        <taxon>Chordata</taxon>
        <taxon>Craniata</taxon>
        <taxon>Vertebrata</taxon>
        <taxon>Euteleostomi</taxon>
        <taxon>Actinopterygii</taxon>
        <taxon>Neopterygii</taxon>
        <taxon>Teleostei</taxon>
        <taxon>Neoteleostei</taxon>
        <taxon>Acanthomorphata</taxon>
        <taxon>Carangaria</taxon>
        <taxon>Pleuronectiformes</taxon>
        <taxon>Pleuronectoidei</taxon>
        <taxon>Pleuronectidae</taxon>
        <taxon>Pleuronectes</taxon>
    </lineage>
</organism>
<reference evidence="2" key="1">
    <citation type="submission" date="2020-03" db="EMBL/GenBank/DDBJ databases">
        <authorList>
            <person name="Weist P."/>
        </authorList>
    </citation>
    <scope>NUCLEOTIDE SEQUENCE</scope>
</reference>
<comment type="caution">
    <text evidence="2">The sequence shown here is derived from an EMBL/GenBank/DDBJ whole genome shotgun (WGS) entry which is preliminary data.</text>
</comment>
<protein>
    <submittedName>
        <fullName evidence="2">Uncharacterized protein</fullName>
    </submittedName>
</protein>
<keyword evidence="1" id="KW-1133">Transmembrane helix</keyword>